<keyword evidence="8 9" id="KW-0012">Acyltransferase</keyword>
<dbReference type="PANTHER" id="PTHR13285:SF23">
    <property type="entry name" value="TEICHOIC ACID D-ALANYLTRANSFERASE"/>
    <property type="match status" value="1"/>
</dbReference>
<dbReference type="GO" id="GO:0016746">
    <property type="term" value="F:acyltransferase activity"/>
    <property type="evidence" value="ECO:0007669"/>
    <property type="project" value="UniProtKB-KW"/>
</dbReference>
<evidence type="ECO:0000256" key="6">
    <source>
        <dbReference type="ARBA" id="ARBA00022989"/>
    </source>
</evidence>
<organism evidence="10 11">
    <name type="scientific">Clostridium botulinum</name>
    <dbReference type="NCBI Taxonomy" id="1491"/>
    <lineage>
        <taxon>Bacteria</taxon>
        <taxon>Bacillati</taxon>
        <taxon>Bacillota</taxon>
        <taxon>Clostridia</taxon>
        <taxon>Eubacteriales</taxon>
        <taxon>Clostridiaceae</taxon>
        <taxon>Clostridium</taxon>
    </lineage>
</organism>
<proteinExistence type="inferred from homology"/>
<dbReference type="NCBIfam" id="TIGR04091">
    <property type="entry name" value="LTA_dltB"/>
    <property type="match status" value="1"/>
</dbReference>
<comment type="pathway">
    <text evidence="9">Cell wall biogenesis; lipoteichoic acid biosynthesis.</text>
</comment>
<evidence type="ECO:0000256" key="9">
    <source>
        <dbReference type="PIRNR" id="PIRNR016636"/>
    </source>
</evidence>
<dbReference type="GO" id="GO:0005886">
    <property type="term" value="C:plasma membrane"/>
    <property type="evidence" value="ECO:0007669"/>
    <property type="project" value="UniProtKB-SubCell"/>
</dbReference>
<dbReference type="EMBL" id="SXFB01000014">
    <property type="protein sequence ID" value="NFV27341.1"/>
    <property type="molecule type" value="Genomic_DNA"/>
</dbReference>
<dbReference type="PIRSF" id="PIRSF500216">
    <property type="entry name" value="DltB"/>
    <property type="match status" value="1"/>
</dbReference>
<comment type="subcellular location">
    <subcellularLocation>
        <location evidence="1">Cell membrane</location>
        <topology evidence="1">Multi-pass membrane protein</topology>
    </subcellularLocation>
</comment>
<evidence type="ECO:0000313" key="10">
    <source>
        <dbReference type="EMBL" id="NFV27341.1"/>
    </source>
</evidence>
<evidence type="ECO:0000313" key="11">
    <source>
        <dbReference type="Proteomes" id="UP000486903"/>
    </source>
</evidence>
<dbReference type="InterPro" id="IPR051085">
    <property type="entry name" value="MB_O-acyltransferase"/>
</dbReference>
<protein>
    <recommendedName>
        <fullName evidence="9">Teichoic acid D-alanyltransferase</fullName>
        <ecNumber evidence="9">2.3.1.-</ecNumber>
    </recommendedName>
</protein>
<dbReference type="AlphaFoldDB" id="A0A6B4JMZ4"/>
<keyword evidence="6" id="KW-1133">Transmembrane helix</keyword>
<comment type="caution">
    <text evidence="10">The sequence shown here is derived from an EMBL/GenBank/DDBJ whole genome shotgun (WGS) entry which is preliminary data.</text>
</comment>
<dbReference type="PANTHER" id="PTHR13285">
    <property type="entry name" value="ACYLTRANSFERASE"/>
    <property type="match status" value="1"/>
</dbReference>
<dbReference type="Proteomes" id="UP000486903">
    <property type="component" value="Unassembled WGS sequence"/>
</dbReference>
<evidence type="ECO:0000256" key="3">
    <source>
        <dbReference type="ARBA" id="ARBA00022475"/>
    </source>
</evidence>
<keyword evidence="7 9" id="KW-0472">Membrane</keyword>
<dbReference type="EC" id="2.3.1.-" evidence="9"/>
<dbReference type="InterPro" id="IPR024194">
    <property type="entry name" value="Ac/AlaTfrase_AlgI/DltB"/>
</dbReference>
<comment type="similarity">
    <text evidence="2 9">Belongs to the membrane-bound acyltransferase family.</text>
</comment>
<evidence type="ECO:0000256" key="2">
    <source>
        <dbReference type="ARBA" id="ARBA00010323"/>
    </source>
</evidence>
<reference evidence="10 11" key="1">
    <citation type="submission" date="2019-04" db="EMBL/GenBank/DDBJ databases">
        <title>Genome sequencing of Clostridium botulinum Groups I-IV and Clostridium butyricum.</title>
        <authorList>
            <person name="Brunt J."/>
            <person name="Van Vliet A.H.M."/>
            <person name="Stringer S.C."/>
            <person name="Carter A.T."/>
            <person name="Peck M.W."/>
        </authorList>
    </citation>
    <scope>NUCLEOTIDE SEQUENCE [LARGE SCALE GENOMIC DNA]</scope>
    <source>
        <strain evidence="10 11">BL81</strain>
    </source>
</reference>
<evidence type="ECO:0000256" key="7">
    <source>
        <dbReference type="ARBA" id="ARBA00023136"/>
    </source>
</evidence>
<dbReference type="GO" id="GO:0070395">
    <property type="term" value="P:lipoteichoic acid biosynthetic process"/>
    <property type="evidence" value="ECO:0007669"/>
    <property type="project" value="UniProtKB-UniRule"/>
</dbReference>
<accession>A0A6B4JMZ4</accession>
<name>A0A6B4JMZ4_CLOBO</name>
<dbReference type="PIRSF" id="PIRSF016636">
    <property type="entry name" value="AlgI_DltB"/>
    <property type="match status" value="1"/>
</dbReference>
<dbReference type="Pfam" id="PF03062">
    <property type="entry name" value="MBOAT"/>
    <property type="match status" value="1"/>
</dbReference>
<dbReference type="InterPro" id="IPR004299">
    <property type="entry name" value="MBOAT_fam"/>
</dbReference>
<dbReference type="UniPathway" id="UPA00556"/>
<comment type="function">
    <text evidence="9">O-acyltransferase that catalyzes D-alanylation of both teichoic acid and lipoteichoic acid (LTA). D-alanylation of LTA plays an important role in modulating the properties of the cell wall in Gram-positive bacteria, influencing the net charge of the cell wall. Catalyzes D-alanylation from DltC carrier protein.</text>
</comment>
<evidence type="ECO:0000256" key="5">
    <source>
        <dbReference type="ARBA" id="ARBA00022692"/>
    </source>
</evidence>
<evidence type="ECO:0000256" key="1">
    <source>
        <dbReference type="ARBA" id="ARBA00004651"/>
    </source>
</evidence>
<dbReference type="RefSeq" id="WP_003371349.1">
    <property type="nucleotide sequence ID" value="NZ_JACBBA010000005.1"/>
</dbReference>
<dbReference type="InterPro" id="IPR024024">
    <property type="entry name" value="DltB"/>
</dbReference>
<gene>
    <name evidence="10" type="primary">dltB</name>
    <name evidence="10" type="ORF">FDG31_14400</name>
</gene>
<keyword evidence="4 9" id="KW-0808">Transferase</keyword>
<evidence type="ECO:0000256" key="8">
    <source>
        <dbReference type="ARBA" id="ARBA00023315"/>
    </source>
</evidence>
<evidence type="ECO:0000256" key="4">
    <source>
        <dbReference type="ARBA" id="ARBA00022679"/>
    </source>
</evidence>
<sequence length="384" mass="45943">MKLTQYGDYFYLYLLLLTFIPAIILQLNGRRPKYYGIIVSAVMILLIMTKSIGLYLFLMFLIGEIFVIYMYLFIRRKTDNKYIYWLALFLSMLPVVISKLAGVTRYSSIIGFIGLSYLNFKAIQMIIEIYDGRITEIKFTTFIYFIIFFPTLSSGPIDRWKRFEENLNSKIEKEEYINEYLIPGFKKIILAIGYKFILAYLIDTYWLLKIPTDITFLNSWNYMYAYTLYLFFDFAGYSLFAVGTSYIFGIKTPDNFNKPFVSKDMKEFWTRWHISLSRWFGDYIFSRFVLNSMRKKRFKNRIIASHVAQIITMFVMGLWHGLTTYYIIYGLYQGSALVLTDIYQRKSTYYKKHKKEKWFQMIQRVVTFHIVCFGMLIFSGYLFK</sequence>
<keyword evidence="3 9" id="KW-1003">Cell membrane</keyword>
<keyword evidence="5" id="KW-0812">Transmembrane</keyword>